<dbReference type="RefSeq" id="XP_007315727.1">
    <property type="nucleotide sequence ID" value="XM_007315665.1"/>
</dbReference>
<dbReference type="InterPro" id="IPR036786">
    <property type="entry name" value="Ribosome_mat_SBDS_N_sf"/>
</dbReference>
<dbReference type="KEGG" id="sla:SERLADRAFT_382896"/>
<dbReference type="EMBL" id="GL945431">
    <property type="protein sequence ID" value="EGO27636.1"/>
    <property type="molecule type" value="Genomic_DNA"/>
</dbReference>
<feature type="region of interest" description="Disordered" evidence="1">
    <location>
        <begin position="93"/>
        <end position="122"/>
    </location>
</feature>
<dbReference type="HOGENOM" id="CLU_137480_0_0_1"/>
<dbReference type="Pfam" id="PF01172">
    <property type="entry name" value="SBDS_N"/>
    <property type="match status" value="1"/>
</dbReference>
<dbReference type="InterPro" id="IPR019783">
    <property type="entry name" value="SDO1/SBDS_N"/>
</dbReference>
<sequence length="122" mass="13044">MVKNVAKVVYKPDSQSTDEFIAVVNPEEFKKWKDGDSSIPLASVVDSFEIFHSGQGSQGLLGRPSKQQLETVFGTSKDVDVMTIVLQKGREQAGEGFSGGTFSSAKGSMLDTRGKGLTGIRG</sequence>
<dbReference type="Gene3D" id="3.30.1250.10">
    <property type="entry name" value="Ribosome maturation protein SBDS, N-terminal domain"/>
    <property type="match status" value="1"/>
</dbReference>
<organism>
    <name type="scientific">Serpula lacrymans var. lacrymans (strain S7.9)</name>
    <name type="common">Dry rot fungus</name>
    <dbReference type="NCBI Taxonomy" id="578457"/>
    <lineage>
        <taxon>Eukaryota</taxon>
        <taxon>Fungi</taxon>
        <taxon>Dikarya</taxon>
        <taxon>Basidiomycota</taxon>
        <taxon>Agaricomycotina</taxon>
        <taxon>Agaricomycetes</taxon>
        <taxon>Agaricomycetidae</taxon>
        <taxon>Boletales</taxon>
        <taxon>Coniophorineae</taxon>
        <taxon>Serpulaceae</taxon>
        <taxon>Serpula</taxon>
    </lineage>
</organism>
<evidence type="ECO:0000259" key="2">
    <source>
        <dbReference type="Pfam" id="PF01172"/>
    </source>
</evidence>
<protein>
    <recommendedName>
        <fullName evidence="2">Ribosome maturation protein SDO1/SBDS N-terminal domain-containing protein</fullName>
    </recommendedName>
</protein>
<dbReference type="OrthoDB" id="2567806at2759"/>
<reference evidence="3" key="1">
    <citation type="submission" date="2011-04" db="EMBL/GenBank/DDBJ databases">
        <title>Evolution of plant cell wall degrading machinery underlies the functional diversity of forest fungi.</title>
        <authorList>
            <consortium name="US DOE Joint Genome Institute (JGI-PGF)"/>
            <person name="Eastwood D.C."/>
            <person name="Floudas D."/>
            <person name="Binder M."/>
            <person name="Majcherczyk A."/>
            <person name="Schneider P."/>
            <person name="Aerts A."/>
            <person name="Asiegbu F.O."/>
            <person name="Baker S.E."/>
            <person name="Barry K."/>
            <person name="Bendiksby M."/>
            <person name="Blumentritt M."/>
            <person name="Coutinho P.M."/>
            <person name="Cullen D."/>
            <person name="Cullen D."/>
            <person name="Gathman A."/>
            <person name="Goodell B."/>
            <person name="Henrissat B."/>
            <person name="Ihrmark K."/>
            <person name="Kauserud H."/>
            <person name="Kohler A."/>
            <person name="LaButti K."/>
            <person name="Lapidus A."/>
            <person name="Lavin J.L."/>
            <person name="Lee Y.-H."/>
            <person name="Lindquist E."/>
            <person name="Lilly W."/>
            <person name="Lucas S."/>
            <person name="Morin E."/>
            <person name="Murat C."/>
            <person name="Oguiza J.A."/>
            <person name="Park J."/>
            <person name="Pisabarro A.G."/>
            <person name="Riley R."/>
            <person name="Rosling A."/>
            <person name="Salamov A."/>
            <person name="Schmidt O."/>
            <person name="Schmutz J."/>
            <person name="Skrede I."/>
            <person name="Stenlid J."/>
            <person name="Wiebenga A."/>
            <person name="Xie X."/>
            <person name="Kues U."/>
            <person name="Hibbett D.S."/>
            <person name="Hoffmeister D."/>
            <person name="Hogberg N."/>
            <person name="Martin F."/>
            <person name="Grigoriev I.V."/>
            <person name="Watkinson S.C."/>
        </authorList>
    </citation>
    <scope>NUCLEOTIDE SEQUENCE</scope>
    <source>
        <strain evidence="3">S7.9</strain>
    </source>
</reference>
<evidence type="ECO:0000313" key="3">
    <source>
        <dbReference type="EMBL" id="EGO27636.1"/>
    </source>
</evidence>
<dbReference type="AlphaFoldDB" id="F8NP71"/>
<gene>
    <name evidence="3" type="ORF">SERLADRAFT_382896</name>
</gene>
<dbReference type="Proteomes" id="UP000008064">
    <property type="component" value="Unassembled WGS sequence"/>
</dbReference>
<dbReference type="GeneID" id="18811017"/>
<feature type="domain" description="Ribosome maturation protein SDO1/SBDS N-terminal" evidence="2">
    <location>
        <begin position="4"/>
        <end position="95"/>
    </location>
</feature>
<evidence type="ECO:0000256" key="1">
    <source>
        <dbReference type="SAM" id="MobiDB-lite"/>
    </source>
</evidence>
<dbReference type="SUPFAM" id="SSF89895">
    <property type="entry name" value="FYSH domain"/>
    <property type="match status" value="1"/>
</dbReference>
<name>F8NP71_SERL9</name>
<proteinExistence type="predicted"/>
<accession>F8NP71</accession>